<evidence type="ECO:0000256" key="1">
    <source>
        <dbReference type="ARBA" id="ARBA00022676"/>
    </source>
</evidence>
<dbReference type="PANTHER" id="PTHR34106">
    <property type="entry name" value="GLYCOSIDASE"/>
    <property type="match status" value="1"/>
</dbReference>
<gene>
    <name evidence="5" type="ORF">NQ519_05420</name>
</gene>
<keyword evidence="6" id="KW-1185">Reference proteome</keyword>
<accession>A0ABY5V9F8</accession>
<evidence type="ECO:0000256" key="4">
    <source>
        <dbReference type="SAM" id="SignalP"/>
    </source>
</evidence>
<evidence type="ECO:0000313" key="6">
    <source>
        <dbReference type="Proteomes" id="UP001058267"/>
    </source>
</evidence>
<keyword evidence="5" id="KW-0378">Hydrolase</keyword>
<dbReference type="Gene3D" id="2.115.10.20">
    <property type="entry name" value="Glycosyl hydrolase domain, family 43"/>
    <property type="match status" value="1"/>
</dbReference>
<dbReference type="Pfam" id="PF04041">
    <property type="entry name" value="Glyco_hydro_130"/>
    <property type="match status" value="1"/>
</dbReference>
<dbReference type="InterPro" id="IPR023296">
    <property type="entry name" value="Glyco_hydro_beta-prop_sf"/>
</dbReference>
<evidence type="ECO:0000313" key="5">
    <source>
        <dbReference type="EMBL" id="UWN66272.1"/>
    </source>
</evidence>
<dbReference type="EMBL" id="CP102252">
    <property type="protein sequence ID" value="UWN66272.1"/>
    <property type="molecule type" value="Genomic_DNA"/>
</dbReference>
<dbReference type="PIRSF" id="PIRSF016202">
    <property type="entry name" value="PH1107"/>
    <property type="match status" value="1"/>
</dbReference>
<evidence type="ECO:0000256" key="2">
    <source>
        <dbReference type="ARBA" id="ARBA00022679"/>
    </source>
</evidence>
<dbReference type="Proteomes" id="UP001058267">
    <property type="component" value="Chromosome"/>
</dbReference>
<keyword evidence="4" id="KW-0732">Signal</keyword>
<dbReference type="CDD" id="cd18610">
    <property type="entry name" value="GH130_BT3780-like"/>
    <property type="match status" value="1"/>
</dbReference>
<dbReference type="SUPFAM" id="SSF75005">
    <property type="entry name" value="Arabinanase/levansucrase/invertase"/>
    <property type="match status" value="1"/>
</dbReference>
<dbReference type="PANTHER" id="PTHR34106:SF5">
    <property type="entry name" value="GLYCOSIDASE"/>
    <property type="match status" value="1"/>
</dbReference>
<evidence type="ECO:0000256" key="3">
    <source>
        <dbReference type="ARBA" id="ARBA00024356"/>
    </source>
</evidence>
<protein>
    <submittedName>
        <fullName evidence="5">Glycoside hydrolase family 130 protein</fullName>
    </submittedName>
</protein>
<sequence length="395" mass="43440">MKRLFRMLLTASGLLVFVGGGAGRASAAEPGTTENRLPEWALGGFVRPAGANPVIRPDSQVRFYCPMRRDSVGWMESDTFNPAATVRDGEICVLFRAEDNSATGIGKRTSRIGLARSADGVTMRLGDAPVLFPAEDAMKECDWPGGCEDPRVAVTEDGTYVMLYTSWNRRIPRLSVATSRDLVTWTKHGPAFAKAYGGRFRDLKSKSGSIVTKLDGDRLVIARVNGKYMMYWGERMVNIATSDNLIDWTPELGADGNLKGVVYPREGYFDSALTECGPPALLTDKGILLLYNGQNRLGEGRDKRYPARTYSAGQILFDAKEPGKVIGRLDVPFFRPVDDFEKSGQYKDGTVFIEGLVYFRSRWYLYYGCADSRVGVAVYDPAVTTPGDPVPGCPE</sequence>
<proteinExistence type="inferred from homology"/>
<dbReference type="GO" id="GO:0016787">
    <property type="term" value="F:hydrolase activity"/>
    <property type="evidence" value="ECO:0007669"/>
    <property type="project" value="UniProtKB-KW"/>
</dbReference>
<feature type="signal peptide" evidence="4">
    <location>
        <begin position="1"/>
        <end position="27"/>
    </location>
</feature>
<keyword evidence="2" id="KW-0808">Transferase</keyword>
<dbReference type="InterPro" id="IPR007184">
    <property type="entry name" value="Mannoside_phosphorylase"/>
</dbReference>
<comment type="similarity">
    <text evidence="3">Belongs to the glycosyl hydrolase 130 family.</text>
</comment>
<keyword evidence="1" id="KW-0328">Glycosyltransferase</keyword>
<feature type="chain" id="PRO_5045622213" evidence="4">
    <location>
        <begin position="28"/>
        <end position="395"/>
    </location>
</feature>
<reference evidence="5" key="1">
    <citation type="journal article" date="2022" name="Cell">
        <title>Design, construction, and in vivo augmentation of a complex gut microbiome.</title>
        <authorList>
            <person name="Cheng A.G."/>
            <person name="Ho P.Y."/>
            <person name="Aranda-Diaz A."/>
            <person name="Jain S."/>
            <person name="Yu F.B."/>
            <person name="Meng X."/>
            <person name="Wang M."/>
            <person name="Iakiviak M."/>
            <person name="Nagashima K."/>
            <person name="Zhao A."/>
            <person name="Murugkar P."/>
            <person name="Patil A."/>
            <person name="Atabakhsh K."/>
            <person name="Weakley A."/>
            <person name="Yan J."/>
            <person name="Brumbaugh A.R."/>
            <person name="Higginbottom S."/>
            <person name="Dimas A."/>
            <person name="Shiver A.L."/>
            <person name="Deutschbauer A."/>
            <person name="Neff N."/>
            <person name="Sonnenburg J.L."/>
            <person name="Huang K.C."/>
            <person name="Fischbach M.A."/>
        </authorList>
    </citation>
    <scope>NUCLEOTIDE SEQUENCE</scope>
    <source>
        <strain evidence="5">JC50</strain>
    </source>
</reference>
<organism evidence="5 6">
    <name type="scientific">Alistipes senegalensis JC50</name>
    <dbReference type="NCBI Taxonomy" id="1033732"/>
    <lineage>
        <taxon>Bacteria</taxon>
        <taxon>Pseudomonadati</taxon>
        <taxon>Bacteroidota</taxon>
        <taxon>Bacteroidia</taxon>
        <taxon>Bacteroidales</taxon>
        <taxon>Rikenellaceae</taxon>
        <taxon>Alistipes</taxon>
    </lineage>
</organism>
<name>A0ABY5V9F8_9BACT</name>